<proteinExistence type="predicted"/>
<evidence type="ECO:0000313" key="2">
    <source>
        <dbReference type="Proteomes" id="UP000070376"/>
    </source>
</evidence>
<comment type="caution">
    <text evidence="1">The sequence shown here is derived from an EMBL/GenBank/DDBJ whole genome shotgun (WGS) entry which is preliminary data.</text>
</comment>
<sequence>MRRPPRRMPTGDPENLHGIRSGLIPLYNFVGTDGLHTCSGSGAYGAGCTGDRRAA</sequence>
<evidence type="ECO:0000313" key="1">
    <source>
        <dbReference type="EMBL" id="KWZ82990.1"/>
    </source>
</evidence>
<protein>
    <submittedName>
        <fullName evidence="1">Uncharacterized protein</fullName>
    </submittedName>
</protein>
<gene>
    <name evidence="1" type="ORF">HMPREF3213_01475</name>
</gene>
<name>A0A133KUJ4_HEYCO</name>
<dbReference type="Proteomes" id="UP000070376">
    <property type="component" value="Unassembled WGS sequence"/>
</dbReference>
<accession>A0A133KUJ4</accession>
<dbReference type="PATRIC" id="fig|1398.22.peg.1485"/>
<dbReference type="EMBL" id="LRPN01000047">
    <property type="protein sequence ID" value="KWZ82990.1"/>
    <property type="molecule type" value="Genomic_DNA"/>
</dbReference>
<reference evidence="2" key="1">
    <citation type="submission" date="2016-01" db="EMBL/GenBank/DDBJ databases">
        <authorList>
            <person name="Mitreva M."/>
            <person name="Pepin K.H."/>
            <person name="Mihindukulasuriya K.A."/>
            <person name="Fulton R."/>
            <person name="Fronick C."/>
            <person name="O'Laughlin M."/>
            <person name="Miner T."/>
            <person name="Herter B."/>
            <person name="Rosa B.A."/>
            <person name="Cordes M."/>
            <person name="Tomlinson C."/>
            <person name="Wollam A."/>
            <person name="Palsikar V.B."/>
            <person name="Mardis E.R."/>
            <person name="Wilson R.K."/>
        </authorList>
    </citation>
    <scope>NUCLEOTIDE SEQUENCE [LARGE SCALE GENOMIC DNA]</scope>
    <source>
        <strain evidence="2">GED7749B</strain>
    </source>
</reference>
<dbReference type="AlphaFoldDB" id="A0A133KUJ4"/>
<organism evidence="1 2">
    <name type="scientific">Heyndrickxia coagulans</name>
    <name type="common">Weizmannia coagulans</name>
    <dbReference type="NCBI Taxonomy" id="1398"/>
    <lineage>
        <taxon>Bacteria</taxon>
        <taxon>Bacillati</taxon>
        <taxon>Bacillota</taxon>
        <taxon>Bacilli</taxon>
        <taxon>Bacillales</taxon>
        <taxon>Bacillaceae</taxon>
        <taxon>Heyndrickxia</taxon>
    </lineage>
</organism>